<sequence>MAPGHYFWAIFYFACLCSASLANNAKVNFREKEKKILDQILGAGKYDARIRPSGINGTDGPAVVRVNIFVRSISKIDDVTMEYSVQLTFREQWLDERLKFDDIGGRLKYLTLTEANRVWMPDLFFSNEKEGHFHNIIMPNVYIRIFPYGSVLYSIRISLTLACPMNLKLYPLDRQVCSLRMASYGWTTADLVFLWKEGDPVQVVKNLHLPRFTLEKFLTDYCNSKTNTGEYSCLKVDLLFKREFSYYLIQIYIPCCMLVIVSWVSFWLDQGAVPARVSLGVTTLLTMATQTSGINASLPPVSYTKAIDVWTGVCLTFVFGALLEFALVNYASRSADRAADIQRENMKKKRREMEQVSLDAASDLLDTDSNATFAMLRQCEVHMQAPKRPNCCRTWWSRFPTRQCSRSKRIDVISRITFPLVFALFNLVYWSTYLFREEEED</sequence>
<dbReference type="GO" id="GO:0045211">
    <property type="term" value="C:postsynaptic membrane"/>
    <property type="evidence" value="ECO:0007669"/>
    <property type="project" value="UniProtKB-SubCell"/>
</dbReference>
<feature type="transmembrane region" description="Helical" evidence="18">
    <location>
        <begin position="416"/>
        <end position="435"/>
    </location>
</feature>
<keyword evidence="3 18" id="KW-0812">Transmembrane</keyword>
<dbReference type="Pfam" id="PF02932">
    <property type="entry name" value="Neur_chan_memb"/>
    <property type="match status" value="1"/>
</dbReference>
<evidence type="ECO:0000256" key="17">
    <source>
        <dbReference type="ARBA" id="ARBA00061654"/>
    </source>
</evidence>
<comment type="subcellular location">
    <subcellularLocation>
        <location evidence="16">Postsynaptic cell membrane</location>
        <topology evidence="16">Multi-pass membrane protein</topology>
    </subcellularLocation>
</comment>
<keyword evidence="22" id="KW-1185">Reference proteome</keyword>
<feature type="domain" description="Neurotransmitter-gated ion-channel ligand-binding" evidence="19">
    <location>
        <begin position="34"/>
        <end position="242"/>
    </location>
</feature>
<evidence type="ECO:0000256" key="2">
    <source>
        <dbReference type="ARBA" id="ARBA00022475"/>
    </source>
</evidence>
<dbReference type="PRINTS" id="PR00252">
    <property type="entry name" value="NRIONCHANNEL"/>
</dbReference>
<dbReference type="InterPro" id="IPR006201">
    <property type="entry name" value="Neur_channel"/>
</dbReference>
<reference evidence="21" key="2">
    <citation type="submission" date="2020-05" db="UniProtKB">
        <authorList>
            <consortium name="EnsemblMetazoa"/>
        </authorList>
    </citation>
    <scope>IDENTIFICATION</scope>
    <source>
        <strain evidence="21">LVP_AGWG</strain>
    </source>
</reference>
<reference evidence="21 22" key="1">
    <citation type="submission" date="2017-06" db="EMBL/GenBank/DDBJ databases">
        <title>Aedes aegypti genome working group (AGWG) sequencing and assembly.</title>
        <authorList>
            <consortium name="Aedes aegypti Genome Working Group (AGWG)"/>
            <person name="Matthews B.J."/>
        </authorList>
    </citation>
    <scope>NUCLEOTIDE SEQUENCE [LARGE SCALE GENOMIC DNA]</scope>
    <source>
        <strain evidence="21 22">LVP_AGWG</strain>
    </source>
</reference>
<keyword evidence="5 18" id="KW-1133">Transmembrane helix</keyword>
<dbReference type="AlphaFoldDB" id="A0A6I8T7H4"/>
<organism evidence="21 22">
    <name type="scientific">Aedes aegypti</name>
    <name type="common">Yellowfever mosquito</name>
    <name type="synonym">Culex aegypti</name>
    <dbReference type="NCBI Taxonomy" id="7159"/>
    <lineage>
        <taxon>Eukaryota</taxon>
        <taxon>Metazoa</taxon>
        <taxon>Ecdysozoa</taxon>
        <taxon>Arthropoda</taxon>
        <taxon>Hexapoda</taxon>
        <taxon>Insecta</taxon>
        <taxon>Pterygota</taxon>
        <taxon>Neoptera</taxon>
        <taxon>Endopterygota</taxon>
        <taxon>Diptera</taxon>
        <taxon>Nematocera</taxon>
        <taxon>Culicoidea</taxon>
        <taxon>Culicidae</taxon>
        <taxon>Culicinae</taxon>
        <taxon>Aedini</taxon>
        <taxon>Aedes</taxon>
        <taxon>Stegomyia</taxon>
    </lineage>
</organism>
<dbReference type="SUPFAM" id="SSF90112">
    <property type="entry name" value="Neurotransmitter-gated ion-channel transmembrane pore"/>
    <property type="match status" value="1"/>
</dbReference>
<feature type="transmembrane region" description="Helical" evidence="18">
    <location>
        <begin position="244"/>
        <end position="268"/>
    </location>
</feature>
<dbReference type="InterPro" id="IPR006202">
    <property type="entry name" value="Neur_chan_lig-bd"/>
</dbReference>
<proteinExistence type="inferred from homology"/>
<dbReference type="Gene3D" id="1.20.58.390">
    <property type="entry name" value="Neurotransmitter-gated ion-channel transmembrane domain"/>
    <property type="match status" value="1"/>
</dbReference>
<dbReference type="Pfam" id="PF02931">
    <property type="entry name" value="Neur_chan_LBD"/>
    <property type="match status" value="1"/>
</dbReference>
<dbReference type="GO" id="GO:0008068">
    <property type="term" value="F:extracellularly glutamate-gated chloride channel activity"/>
    <property type="evidence" value="ECO:0007669"/>
    <property type="project" value="UniProtKB-ARBA"/>
</dbReference>
<dbReference type="NCBIfam" id="TIGR00860">
    <property type="entry name" value="LIC"/>
    <property type="match status" value="1"/>
</dbReference>
<evidence type="ECO:0000256" key="8">
    <source>
        <dbReference type="ARBA" id="ARBA00023136"/>
    </source>
</evidence>
<evidence type="ECO:0000259" key="19">
    <source>
        <dbReference type="Pfam" id="PF02931"/>
    </source>
</evidence>
<feature type="transmembrane region" description="Helical" evidence="18">
    <location>
        <begin position="6"/>
        <end position="25"/>
    </location>
</feature>
<evidence type="ECO:0000256" key="7">
    <source>
        <dbReference type="ARBA" id="ARBA00023065"/>
    </source>
</evidence>
<keyword evidence="6" id="KW-0770">Synapse</keyword>
<dbReference type="CDD" id="cd18993">
    <property type="entry name" value="LGIC_ECD_GluCl"/>
    <property type="match status" value="1"/>
</dbReference>
<dbReference type="InterPro" id="IPR038050">
    <property type="entry name" value="Neuro_actylchol_rec"/>
</dbReference>
<keyword evidence="9" id="KW-1015">Disulfide bond</keyword>
<keyword evidence="14" id="KW-1071">Ligand-gated ion channel</keyword>
<dbReference type="InterPro" id="IPR006028">
    <property type="entry name" value="GABAA/Glycine_rcpt"/>
</dbReference>
<evidence type="ECO:0000313" key="22">
    <source>
        <dbReference type="Proteomes" id="UP000008820"/>
    </source>
</evidence>
<evidence type="ECO:0000256" key="13">
    <source>
        <dbReference type="ARBA" id="ARBA00023257"/>
    </source>
</evidence>
<evidence type="ECO:0000256" key="1">
    <source>
        <dbReference type="ARBA" id="ARBA00022448"/>
    </source>
</evidence>
<keyword evidence="4" id="KW-0732">Signal</keyword>
<keyword evidence="11" id="KW-0869">Chloride channel</keyword>
<keyword evidence="7 18" id="KW-0406">Ion transport</keyword>
<evidence type="ECO:0000259" key="20">
    <source>
        <dbReference type="Pfam" id="PF02932"/>
    </source>
</evidence>
<dbReference type="InterPro" id="IPR036734">
    <property type="entry name" value="Neur_chan_lig-bd_sf"/>
</dbReference>
<keyword evidence="10" id="KW-0675">Receptor</keyword>
<dbReference type="FunFam" id="1.20.58.390:FF:000024">
    <property type="entry name" value="Glutamate-gated chloride channel alpha"/>
    <property type="match status" value="1"/>
</dbReference>
<evidence type="ECO:0000256" key="15">
    <source>
        <dbReference type="ARBA" id="ARBA00023303"/>
    </source>
</evidence>
<evidence type="ECO:0000313" key="21">
    <source>
        <dbReference type="EnsemblMetazoa" id="AAEL003003-PP"/>
    </source>
</evidence>
<keyword evidence="8 18" id="KW-0472">Membrane</keyword>
<evidence type="ECO:0000256" key="16">
    <source>
        <dbReference type="ARBA" id="ARBA00034104"/>
    </source>
</evidence>
<keyword evidence="13" id="KW-0628">Postsynaptic cell membrane</keyword>
<dbReference type="InterPro" id="IPR036719">
    <property type="entry name" value="Neuro-gated_channel_TM_sf"/>
</dbReference>
<dbReference type="GO" id="GO:0004888">
    <property type="term" value="F:transmembrane signaling receptor activity"/>
    <property type="evidence" value="ECO:0007669"/>
    <property type="project" value="InterPro"/>
</dbReference>
<evidence type="ECO:0000256" key="9">
    <source>
        <dbReference type="ARBA" id="ARBA00023157"/>
    </source>
</evidence>
<accession>A0A6I8T7H4</accession>
<dbReference type="Gene3D" id="2.70.170.10">
    <property type="entry name" value="Neurotransmitter-gated ion-channel ligand-binding domain"/>
    <property type="match status" value="1"/>
</dbReference>
<dbReference type="FunFam" id="2.70.170.10:FF:000022">
    <property type="entry name" value="glutamate-gated chloride channel isoform X1"/>
    <property type="match status" value="1"/>
</dbReference>
<dbReference type="SUPFAM" id="SSF63712">
    <property type="entry name" value="Nicotinic receptor ligand binding domain-like"/>
    <property type="match status" value="1"/>
</dbReference>
<comment type="similarity">
    <text evidence="17">Belongs to the ligand-gated ion channel (TC 1.A.9) family. Glutamate-gated chloride channel (TC 1.A.9.4) subfamily.</text>
</comment>
<dbReference type="Proteomes" id="UP000008820">
    <property type="component" value="Chromosome 3"/>
</dbReference>
<gene>
    <name evidence="21" type="primary">5580270</name>
</gene>
<keyword evidence="1 18" id="KW-0813">Transport</keyword>
<dbReference type="OrthoDB" id="442503at2759"/>
<evidence type="ECO:0000256" key="6">
    <source>
        <dbReference type="ARBA" id="ARBA00023018"/>
    </source>
</evidence>
<evidence type="ECO:0000256" key="10">
    <source>
        <dbReference type="ARBA" id="ARBA00023170"/>
    </source>
</evidence>
<evidence type="ECO:0000256" key="11">
    <source>
        <dbReference type="ARBA" id="ARBA00023173"/>
    </source>
</evidence>
<evidence type="ECO:0000256" key="4">
    <source>
        <dbReference type="ARBA" id="ARBA00022729"/>
    </source>
</evidence>
<name>A0A6I8T7H4_AEDAE</name>
<dbReference type="EnsemblMetazoa" id="AAEL003003-RP">
    <property type="protein sequence ID" value="AAEL003003-PP"/>
    <property type="gene ID" value="AAEL003003"/>
</dbReference>
<keyword evidence="2" id="KW-1003">Cell membrane</keyword>
<dbReference type="PANTHER" id="PTHR18945">
    <property type="entry name" value="NEUROTRANSMITTER GATED ION CHANNEL"/>
    <property type="match status" value="1"/>
</dbReference>
<dbReference type="PROSITE" id="PS00236">
    <property type="entry name" value="NEUROTR_ION_CHANNEL"/>
    <property type="match status" value="1"/>
</dbReference>
<evidence type="ECO:0000256" key="12">
    <source>
        <dbReference type="ARBA" id="ARBA00023214"/>
    </source>
</evidence>
<feature type="transmembrane region" description="Helical" evidence="18">
    <location>
        <begin position="309"/>
        <end position="328"/>
    </location>
</feature>
<evidence type="ECO:0000256" key="3">
    <source>
        <dbReference type="ARBA" id="ARBA00022692"/>
    </source>
</evidence>
<dbReference type="CDD" id="cd19062">
    <property type="entry name" value="LGIC_TM_GluCl"/>
    <property type="match status" value="1"/>
</dbReference>
<keyword evidence="15 18" id="KW-0407">Ion channel</keyword>
<dbReference type="PRINTS" id="PR00253">
    <property type="entry name" value="GABAARECEPTR"/>
</dbReference>
<protein>
    <submittedName>
        <fullName evidence="21">Uncharacterized protein</fullName>
    </submittedName>
</protein>
<evidence type="ECO:0000256" key="5">
    <source>
        <dbReference type="ARBA" id="ARBA00022989"/>
    </source>
</evidence>
<dbReference type="InterPro" id="IPR018000">
    <property type="entry name" value="Neurotransmitter_ion_chnl_CS"/>
</dbReference>
<dbReference type="InterPro" id="IPR044721">
    <property type="entry name" value="GluCl_TM"/>
</dbReference>
<keyword evidence="12" id="KW-0868">Chloride</keyword>
<dbReference type="GO" id="GO:0034707">
    <property type="term" value="C:chloride channel complex"/>
    <property type="evidence" value="ECO:0007669"/>
    <property type="project" value="UniProtKB-KW"/>
</dbReference>
<feature type="domain" description="Neurotransmitter-gated ion-channel transmembrane" evidence="20">
    <location>
        <begin position="251"/>
        <end position="357"/>
    </location>
</feature>
<dbReference type="InterPro" id="IPR006029">
    <property type="entry name" value="Neurotrans-gated_channel_TM"/>
</dbReference>
<evidence type="ECO:0000256" key="18">
    <source>
        <dbReference type="RuleBase" id="RU000687"/>
    </source>
</evidence>
<evidence type="ECO:0000256" key="14">
    <source>
        <dbReference type="ARBA" id="ARBA00023286"/>
    </source>
</evidence>